<accession>A0ABW3E880</accession>
<sequence>MTPEPDGPDGPVGPGRSNGSDGPDGYDCHRDGGPYAGVASFLTRIATERPRLAARHRVELH</sequence>
<reference evidence="3" key="1">
    <citation type="journal article" date="2019" name="Int. J. Syst. Evol. Microbiol.">
        <title>The Global Catalogue of Microorganisms (GCM) 10K type strain sequencing project: providing services to taxonomists for standard genome sequencing and annotation.</title>
        <authorList>
            <consortium name="The Broad Institute Genomics Platform"/>
            <consortium name="The Broad Institute Genome Sequencing Center for Infectious Disease"/>
            <person name="Wu L."/>
            <person name="Ma J."/>
        </authorList>
    </citation>
    <scope>NUCLEOTIDE SEQUENCE [LARGE SCALE GENOMIC DNA]</scope>
    <source>
        <strain evidence="3">CCUG 62974</strain>
    </source>
</reference>
<dbReference type="Proteomes" id="UP001597024">
    <property type="component" value="Unassembled WGS sequence"/>
</dbReference>
<gene>
    <name evidence="2" type="ORF">ACFQ08_44510</name>
</gene>
<evidence type="ECO:0000256" key="1">
    <source>
        <dbReference type="SAM" id="MobiDB-lite"/>
    </source>
</evidence>
<organism evidence="2 3">
    <name type="scientific">Streptosporangium algeriense</name>
    <dbReference type="NCBI Taxonomy" id="1682748"/>
    <lineage>
        <taxon>Bacteria</taxon>
        <taxon>Bacillati</taxon>
        <taxon>Actinomycetota</taxon>
        <taxon>Actinomycetes</taxon>
        <taxon>Streptosporangiales</taxon>
        <taxon>Streptosporangiaceae</taxon>
        <taxon>Streptosporangium</taxon>
    </lineage>
</organism>
<keyword evidence="3" id="KW-1185">Reference proteome</keyword>
<feature type="non-terminal residue" evidence="2">
    <location>
        <position position="61"/>
    </location>
</feature>
<proteinExistence type="predicted"/>
<dbReference type="EMBL" id="JBHTHX010003370">
    <property type="protein sequence ID" value="MFD0891657.1"/>
    <property type="molecule type" value="Genomic_DNA"/>
</dbReference>
<comment type="caution">
    <text evidence="2">The sequence shown here is derived from an EMBL/GenBank/DDBJ whole genome shotgun (WGS) entry which is preliminary data.</text>
</comment>
<evidence type="ECO:0000313" key="3">
    <source>
        <dbReference type="Proteomes" id="UP001597024"/>
    </source>
</evidence>
<evidence type="ECO:0000313" key="2">
    <source>
        <dbReference type="EMBL" id="MFD0891657.1"/>
    </source>
</evidence>
<feature type="region of interest" description="Disordered" evidence="1">
    <location>
        <begin position="1"/>
        <end position="34"/>
    </location>
</feature>
<protein>
    <submittedName>
        <fullName evidence="2">Uncharacterized protein</fullName>
    </submittedName>
</protein>
<name>A0ABW3E880_9ACTN</name>